<keyword evidence="2" id="KW-1185">Reference proteome</keyword>
<evidence type="ECO:0000313" key="1">
    <source>
        <dbReference type="EMBL" id="GFH22353.1"/>
    </source>
</evidence>
<protein>
    <submittedName>
        <fullName evidence="1">Uncharacterized protein</fullName>
    </submittedName>
</protein>
<proteinExistence type="predicted"/>
<dbReference type="AlphaFoldDB" id="A0A699ZIF9"/>
<feature type="non-terminal residue" evidence="1">
    <location>
        <position position="1"/>
    </location>
</feature>
<feature type="non-terminal residue" evidence="1">
    <location>
        <position position="136"/>
    </location>
</feature>
<comment type="caution">
    <text evidence="1">The sequence shown here is derived from an EMBL/GenBank/DDBJ whole genome shotgun (WGS) entry which is preliminary data.</text>
</comment>
<evidence type="ECO:0000313" key="2">
    <source>
        <dbReference type="Proteomes" id="UP000485058"/>
    </source>
</evidence>
<organism evidence="1 2">
    <name type="scientific">Haematococcus lacustris</name>
    <name type="common">Green alga</name>
    <name type="synonym">Haematococcus pluvialis</name>
    <dbReference type="NCBI Taxonomy" id="44745"/>
    <lineage>
        <taxon>Eukaryota</taxon>
        <taxon>Viridiplantae</taxon>
        <taxon>Chlorophyta</taxon>
        <taxon>core chlorophytes</taxon>
        <taxon>Chlorophyceae</taxon>
        <taxon>CS clade</taxon>
        <taxon>Chlamydomonadales</taxon>
        <taxon>Haematococcaceae</taxon>
        <taxon>Haematococcus</taxon>
    </lineage>
</organism>
<dbReference type="Proteomes" id="UP000485058">
    <property type="component" value="Unassembled WGS sequence"/>
</dbReference>
<name>A0A699ZIF9_HAELA</name>
<gene>
    <name evidence="1" type="ORF">HaLaN_19806</name>
</gene>
<reference evidence="1 2" key="1">
    <citation type="submission" date="2020-02" db="EMBL/GenBank/DDBJ databases">
        <title>Draft genome sequence of Haematococcus lacustris strain NIES-144.</title>
        <authorList>
            <person name="Morimoto D."/>
            <person name="Nakagawa S."/>
            <person name="Yoshida T."/>
            <person name="Sawayama S."/>
        </authorList>
    </citation>
    <scope>NUCLEOTIDE SEQUENCE [LARGE SCALE GENOMIC DNA]</scope>
    <source>
        <strain evidence="1 2">NIES-144</strain>
    </source>
</reference>
<accession>A0A699ZIF9</accession>
<dbReference type="EMBL" id="BLLF01002021">
    <property type="protein sequence ID" value="GFH22353.1"/>
    <property type="molecule type" value="Genomic_DNA"/>
</dbReference>
<sequence length="136" mass="14125">GNIIPPADTVSAAPEAVVTALHCLGNKLYVLKKSGNKKTAVGPNQQQSVLLEHDMMDGSLRVVAEHLASDCRIAVFPSGRVLYFTTSHSLCQLDLGSKEVKVLDSSFPHPSASLFPGESGGALLGPGRESMAGAGV</sequence>